<dbReference type="AlphaFoldDB" id="A0AAU8RDJ5"/>
<reference evidence="1 2" key="1">
    <citation type="journal article" date="2014" name="Environ. Microbiol.">
        <title>Contrasting genomic patterns and infection strategies of two co-existing Bacteroidetes podovirus genera.</title>
        <authorList>
            <person name="Holmfeldt K."/>
            <person name="Howard-Varona C."/>
            <person name="Solonenko N."/>
            <person name="Sullivan M.B."/>
        </authorList>
    </citation>
    <scope>NUCLEOTIDE SEQUENCE [LARGE SCALE GENOMIC DNA]</scope>
    <source>
        <strain evidence="1 2">18</strain>
    </source>
</reference>
<dbReference type="Proteomes" id="UP000030786">
    <property type="component" value="Chromosome"/>
</dbReference>
<evidence type="ECO:0008006" key="3">
    <source>
        <dbReference type="Google" id="ProtNLM"/>
    </source>
</evidence>
<organism evidence="1 2">
    <name type="scientific">Cellulophaga baltica 18</name>
    <dbReference type="NCBI Taxonomy" id="1348584"/>
    <lineage>
        <taxon>Bacteria</taxon>
        <taxon>Pseudomonadati</taxon>
        <taxon>Bacteroidota</taxon>
        <taxon>Flavobacteriia</taxon>
        <taxon>Flavobacteriales</taxon>
        <taxon>Flavobacteriaceae</taxon>
        <taxon>Cellulophaga</taxon>
    </lineage>
</organism>
<gene>
    <name evidence="1" type="ORF">M666_08235</name>
</gene>
<dbReference type="KEGG" id="cbat:M666_08235"/>
<name>A0AAU8RDJ5_9FLAO</name>
<accession>A0AAU8RDJ5</accession>
<dbReference type="PROSITE" id="PS51257">
    <property type="entry name" value="PROKAR_LIPOPROTEIN"/>
    <property type="match status" value="1"/>
</dbReference>
<evidence type="ECO:0000313" key="1">
    <source>
        <dbReference type="EMBL" id="AIZ41558.1"/>
    </source>
</evidence>
<sequence>MRKSNLLVMCFLAAGIFSCSKDDDAKLSAEIDPDGVNATEEVQIDINEASGGLIVEGATSKTGSITPTGDLAFSLDFSTQTAFQKNGFDIVFDASAEFAGAYIQLKDENGMADTYLDVPLSAMNNYDNKLTQNKRKTIFTKEMTPTRKEEGNTINVDFESSVAAGTFCYVICLYDAQGNISLPEDVCVTVEAWGGNVNLVADWDYTKQVENGETYLTGEAKCYDEGTTTLACDNGENTEIELSYCWTVNDITMNLKNDGTFVLRQNTIESGLDWEASRASCSNVEENFSSFDVSKGNWAYNEEKSELTLVEFVYTSTYEDGETETYESEDGELIFNGFIELTSSQLVINEVFEDENGIEEYEYHFNKK</sequence>
<dbReference type="EMBL" id="CP009976">
    <property type="protein sequence ID" value="AIZ41558.1"/>
    <property type="molecule type" value="Genomic_DNA"/>
</dbReference>
<evidence type="ECO:0000313" key="2">
    <source>
        <dbReference type="Proteomes" id="UP000030786"/>
    </source>
</evidence>
<protein>
    <recommendedName>
        <fullName evidence="3">Lipocalin-like domain-containing protein</fullName>
    </recommendedName>
</protein>
<proteinExistence type="predicted"/>
<dbReference type="GeneID" id="78060722"/>
<dbReference type="RefSeq" id="WP_039325447.1">
    <property type="nucleotide sequence ID" value="NZ_CP009976.1"/>
</dbReference>